<dbReference type="GO" id="GO:0015628">
    <property type="term" value="P:protein secretion by the type II secretion system"/>
    <property type="evidence" value="ECO:0007669"/>
    <property type="project" value="TreeGrafter"/>
</dbReference>
<dbReference type="InterPro" id="IPR019554">
    <property type="entry name" value="Soluble_ligand-bd"/>
</dbReference>
<dbReference type="PANTHER" id="PTHR21180">
    <property type="entry name" value="ENDONUCLEASE/EXONUCLEASE/PHOSPHATASE FAMILY DOMAIN-CONTAINING PROTEIN 1"/>
    <property type="match status" value="1"/>
</dbReference>
<dbReference type="InterPro" id="IPR003583">
    <property type="entry name" value="Hlx-hairpin-Hlx_DNA-bd_motif"/>
</dbReference>
<feature type="transmembrane region" description="Helical" evidence="1">
    <location>
        <begin position="6"/>
        <end position="26"/>
    </location>
</feature>
<proteinExistence type="predicted"/>
<dbReference type="InterPro" id="IPR010994">
    <property type="entry name" value="RuvA_2-like"/>
</dbReference>
<comment type="caution">
    <text evidence="3">The sequence shown here is derived from an EMBL/GenBank/DDBJ whole genome shotgun (WGS) entry which is preliminary data.</text>
</comment>
<sequence length="207" mass="23275">MNQRYLLYGGSAIVVLITLFGGVWMLKPSKDVGLDADDERLFAEMENENHEELEKEQEDMQEEEGSIFVDVKGEVANPGIYELETEKRVDDAIRMAGGISEQGNKNGINFAERIQDEMVIYVPHEEEEDVDVWETQAQEGDEGEPINLNEADENTLQQLTGVGPKTAEAIVQFREENGHFQQPGDIQNVSGIGEKTFEQLKDDIVVK</sequence>
<gene>
    <name evidence="3" type="ORF">HNR44_000758</name>
</gene>
<dbReference type="PANTHER" id="PTHR21180:SF32">
    <property type="entry name" value="ENDONUCLEASE_EXONUCLEASE_PHOSPHATASE FAMILY DOMAIN-CONTAINING PROTEIN 1"/>
    <property type="match status" value="1"/>
</dbReference>
<feature type="domain" description="Helix-hairpin-helix DNA-binding motif class 1" evidence="2">
    <location>
        <begin position="154"/>
        <end position="173"/>
    </location>
</feature>
<dbReference type="GO" id="GO:0015627">
    <property type="term" value="C:type II protein secretion system complex"/>
    <property type="evidence" value="ECO:0007669"/>
    <property type="project" value="TreeGrafter"/>
</dbReference>
<evidence type="ECO:0000256" key="1">
    <source>
        <dbReference type="SAM" id="Phobius"/>
    </source>
</evidence>
<evidence type="ECO:0000313" key="4">
    <source>
        <dbReference type="Proteomes" id="UP000568839"/>
    </source>
</evidence>
<feature type="domain" description="Helix-hairpin-helix DNA-binding motif class 1" evidence="2">
    <location>
        <begin position="184"/>
        <end position="203"/>
    </location>
</feature>
<evidence type="ECO:0000259" key="2">
    <source>
        <dbReference type="SMART" id="SM00278"/>
    </source>
</evidence>
<evidence type="ECO:0000313" key="3">
    <source>
        <dbReference type="EMBL" id="MBB6448809.1"/>
    </source>
</evidence>
<dbReference type="GO" id="GO:0006281">
    <property type="term" value="P:DNA repair"/>
    <property type="evidence" value="ECO:0007669"/>
    <property type="project" value="InterPro"/>
</dbReference>
<accession>A0A841PJA5</accession>
<dbReference type="Gene3D" id="1.10.150.310">
    <property type="entry name" value="Tex RuvX-like domain-like"/>
    <property type="match status" value="1"/>
</dbReference>
<dbReference type="InterPro" id="IPR004509">
    <property type="entry name" value="Competence_ComEA_HhH"/>
</dbReference>
<protein>
    <submittedName>
        <fullName evidence="3">Competence protein ComEA</fullName>
    </submittedName>
</protein>
<dbReference type="Gene3D" id="3.10.560.10">
    <property type="entry name" value="Outer membrane lipoprotein wza domain like"/>
    <property type="match status" value="1"/>
</dbReference>
<keyword evidence="1" id="KW-0812">Transmembrane</keyword>
<dbReference type="InterPro" id="IPR051675">
    <property type="entry name" value="Endo/Exo/Phosphatase_dom_1"/>
</dbReference>
<reference evidence="3 4" key="1">
    <citation type="submission" date="2020-08" db="EMBL/GenBank/DDBJ databases">
        <title>Genomic Encyclopedia of Type Strains, Phase IV (KMG-IV): sequencing the most valuable type-strain genomes for metagenomic binning, comparative biology and taxonomic classification.</title>
        <authorList>
            <person name="Goeker M."/>
        </authorList>
    </citation>
    <scope>NUCLEOTIDE SEQUENCE [LARGE SCALE GENOMIC DNA]</scope>
    <source>
        <strain evidence="3 4">DSM 21769</strain>
    </source>
</reference>
<name>A0A841PJA5_9BACL</name>
<keyword evidence="1" id="KW-0472">Membrane</keyword>
<keyword evidence="4" id="KW-1185">Reference proteome</keyword>
<dbReference type="Pfam" id="PF10531">
    <property type="entry name" value="SLBB"/>
    <property type="match status" value="1"/>
</dbReference>
<dbReference type="RefSeq" id="WP_184402748.1">
    <property type="nucleotide sequence ID" value="NZ_JACHHJ010000001.1"/>
</dbReference>
<dbReference type="SUPFAM" id="SSF47781">
    <property type="entry name" value="RuvA domain 2-like"/>
    <property type="match status" value="1"/>
</dbReference>
<dbReference type="NCBIfam" id="TIGR00426">
    <property type="entry name" value="competence protein ComEA helix-hairpin-helix repeat region"/>
    <property type="match status" value="1"/>
</dbReference>
<dbReference type="SMART" id="SM00278">
    <property type="entry name" value="HhH1"/>
    <property type="match status" value="2"/>
</dbReference>
<keyword evidence="1" id="KW-1133">Transmembrane helix</keyword>
<dbReference type="GO" id="GO:0003677">
    <property type="term" value="F:DNA binding"/>
    <property type="evidence" value="ECO:0007669"/>
    <property type="project" value="InterPro"/>
</dbReference>
<dbReference type="Pfam" id="PF12836">
    <property type="entry name" value="HHH_3"/>
    <property type="match status" value="1"/>
</dbReference>
<dbReference type="EMBL" id="JACHHJ010000001">
    <property type="protein sequence ID" value="MBB6448809.1"/>
    <property type="molecule type" value="Genomic_DNA"/>
</dbReference>
<dbReference type="Proteomes" id="UP000568839">
    <property type="component" value="Unassembled WGS sequence"/>
</dbReference>
<organism evidence="3 4">
    <name type="scientific">Geomicrobium halophilum</name>
    <dbReference type="NCBI Taxonomy" id="549000"/>
    <lineage>
        <taxon>Bacteria</taxon>
        <taxon>Bacillati</taxon>
        <taxon>Bacillota</taxon>
        <taxon>Bacilli</taxon>
        <taxon>Bacillales</taxon>
        <taxon>Geomicrobium</taxon>
    </lineage>
</organism>
<dbReference type="AlphaFoldDB" id="A0A841PJA5"/>